<dbReference type="InterPro" id="IPR036420">
    <property type="entry name" value="BRCT_dom_sf"/>
</dbReference>
<dbReference type="GO" id="GO:0006974">
    <property type="term" value="P:DNA damage response"/>
    <property type="evidence" value="ECO:0007669"/>
    <property type="project" value="UniProtKB-KW"/>
</dbReference>
<dbReference type="RefSeq" id="XP_007409230.1">
    <property type="nucleotide sequence ID" value="XM_007409168.1"/>
</dbReference>
<accession>F4RJK1</accession>
<dbReference type="SUPFAM" id="SSF52113">
    <property type="entry name" value="BRCT domain"/>
    <property type="match status" value="1"/>
</dbReference>
<dbReference type="AlphaFoldDB" id="F4RJK1"/>
<comment type="subcellular location">
    <subcellularLocation>
        <location evidence="1">Nucleus</location>
    </subcellularLocation>
</comment>
<dbReference type="Pfam" id="PF16770">
    <property type="entry name" value="RTT107_BRCT_5"/>
    <property type="match status" value="1"/>
</dbReference>
<dbReference type="CDD" id="cd18432">
    <property type="entry name" value="BRCT_PAXIP1_rpt6_like"/>
    <property type="match status" value="1"/>
</dbReference>
<dbReference type="InterPro" id="IPR051579">
    <property type="entry name" value="DDR_Transcriptional_Reg"/>
</dbReference>
<dbReference type="HOGENOM" id="CLU_092183_0_0_1"/>
<evidence type="ECO:0000256" key="3">
    <source>
        <dbReference type="ARBA" id="ARBA00023242"/>
    </source>
</evidence>
<dbReference type="Gene3D" id="3.40.50.10190">
    <property type="entry name" value="BRCT domain"/>
    <property type="match status" value="2"/>
</dbReference>
<keyword evidence="2" id="KW-0227">DNA damage</keyword>
<dbReference type="Pfam" id="PF16589">
    <property type="entry name" value="BRCT_2"/>
    <property type="match status" value="1"/>
</dbReference>
<evidence type="ECO:0000259" key="4">
    <source>
        <dbReference type="PROSITE" id="PS50172"/>
    </source>
</evidence>
<dbReference type="GO" id="GO:0035861">
    <property type="term" value="C:site of double-strand break"/>
    <property type="evidence" value="ECO:0007669"/>
    <property type="project" value="TreeGrafter"/>
</dbReference>
<dbReference type="PANTHER" id="PTHR23196">
    <property type="entry name" value="PAX TRANSCRIPTION ACTIVATION DOMAIN INTERACTING PROTEIN"/>
    <property type="match status" value="1"/>
</dbReference>
<dbReference type="STRING" id="747676.F4RJK1"/>
<evidence type="ECO:0000313" key="5">
    <source>
        <dbReference type="EMBL" id="EGG07323.1"/>
    </source>
</evidence>
<dbReference type="KEGG" id="mlr:MELLADRAFT_74693"/>
<feature type="domain" description="BRCT" evidence="4">
    <location>
        <begin position="1"/>
        <end position="49"/>
    </location>
</feature>
<dbReference type="CDD" id="cd17744">
    <property type="entry name" value="BRCT_MDC1_rpt1"/>
    <property type="match status" value="1"/>
</dbReference>
<keyword evidence="6" id="KW-1185">Reference proteome</keyword>
<name>F4RJK1_MELLP</name>
<dbReference type="GeneID" id="18932586"/>
<protein>
    <recommendedName>
        <fullName evidence="4">BRCT domain-containing protein</fullName>
    </recommendedName>
</protein>
<dbReference type="OrthoDB" id="342264at2759"/>
<reference evidence="6" key="1">
    <citation type="journal article" date="2011" name="Proc. Natl. Acad. Sci. U.S.A.">
        <title>Obligate biotrophy features unraveled by the genomic analysis of rust fungi.</title>
        <authorList>
            <person name="Duplessis S."/>
            <person name="Cuomo C.A."/>
            <person name="Lin Y.-C."/>
            <person name="Aerts A."/>
            <person name="Tisserant E."/>
            <person name="Veneault-Fourrey C."/>
            <person name="Joly D.L."/>
            <person name="Hacquard S."/>
            <person name="Amselem J."/>
            <person name="Cantarel B.L."/>
            <person name="Chiu R."/>
            <person name="Coutinho P.M."/>
            <person name="Feau N."/>
            <person name="Field M."/>
            <person name="Frey P."/>
            <person name="Gelhaye E."/>
            <person name="Goldberg J."/>
            <person name="Grabherr M.G."/>
            <person name="Kodira C.D."/>
            <person name="Kohler A."/>
            <person name="Kuees U."/>
            <person name="Lindquist E.A."/>
            <person name="Lucas S.M."/>
            <person name="Mago R."/>
            <person name="Mauceli E."/>
            <person name="Morin E."/>
            <person name="Murat C."/>
            <person name="Pangilinan J.L."/>
            <person name="Park R."/>
            <person name="Pearson M."/>
            <person name="Quesneville H."/>
            <person name="Rouhier N."/>
            <person name="Sakthikumar S."/>
            <person name="Salamov A.A."/>
            <person name="Schmutz J."/>
            <person name="Selles B."/>
            <person name="Shapiro H."/>
            <person name="Tanguay P."/>
            <person name="Tuskan G.A."/>
            <person name="Henrissat B."/>
            <person name="Van de Peer Y."/>
            <person name="Rouze P."/>
            <person name="Ellis J.G."/>
            <person name="Dodds P.N."/>
            <person name="Schein J.E."/>
            <person name="Zhong S."/>
            <person name="Hamelin R.C."/>
            <person name="Grigoriev I.V."/>
            <person name="Szabo L.J."/>
            <person name="Martin F."/>
        </authorList>
    </citation>
    <scope>NUCLEOTIDE SEQUENCE [LARGE SCALE GENOMIC DNA]</scope>
    <source>
        <strain evidence="6">98AG31 / pathotype 3-4-7</strain>
    </source>
</reference>
<evidence type="ECO:0000256" key="1">
    <source>
        <dbReference type="ARBA" id="ARBA00004123"/>
    </source>
</evidence>
<gene>
    <name evidence="5" type="ORF">MELLADRAFT_74693</name>
</gene>
<evidence type="ECO:0000256" key="2">
    <source>
        <dbReference type="ARBA" id="ARBA00022763"/>
    </source>
</evidence>
<dbReference type="PANTHER" id="PTHR23196:SF1">
    <property type="entry name" value="PAX-INTERACTING PROTEIN 1"/>
    <property type="match status" value="1"/>
</dbReference>
<dbReference type="EMBL" id="GL883104">
    <property type="protein sequence ID" value="EGG07323.1"/>
    <property type="molecule type" value="Genomic_DNA"/>
</dbReference>
<dbReference type="Proteomes" id="UP000001072">
    <property type="component" value="Unassembled WGS sequence"/>
</dbReference>
<sequence>MCTHLVTDKIYRNVKFIQAIILGVHIVDQKWAEACVKAGELIEPDDYLLNDRHGETIHGFTLQESLSRAREAKLLSGETFYVSPSVKPDFETIKELIELADGKVITTTPLVRNIRENPGGRVISCEEDYVFWKALMKKKPNEEDIPIYTIEVIFAGLFTQNMIYDDEKSQLETQKILDKYF</sequence>
<dbReference type="PROSITE" id="PS50172">
    <property type="entry name" value="BRCT"/>
    <property type="match status" value="1"/>
</dbReference>
<dbReference type="GO" id="GO:0005634">
    <property type="term" value="C:nucleus"/>
    <property type="evidence" value="ECO:0007669"/>
    <property type="project" value="UniProtKB-SubCell"/>
</dbReference>
<proteinExistence type="predicted"/>
<organism evidence="6">
    <name type="scientific">Melampsora larici-populina (strain 98AG31 / pathotype 3-4-7)</name>
    <name type="common">Poplar leaf rust fungus</name>
    <dbReference type="NCBI Taxonomy" id="747676"/>
    <lineage>
        <taxon>Eukaryota</taxon>
        <taxon>Fungi</taxon>
        <taxon>Dikarya</taxon>
        <taxon>Basidiomycota</taxon>
        <taxon>Pucciniomycotina</taxon>
        <taxon>Pucciniomycetes</taxon>
        <taxon>Pucciniales</taxon>
        <taxon>Melampsoraceae</taxon>
        <taxon>Melampsora</taxon>
    </lineage>
</organism>
<keyword evidence="3" id="KW-0539">Nucleus</keyword>
<dbReference type="InterPro" id="IPR001357">
    <property type="entry name" value="BRCT_dom"/>
</dbReference>
<evidence type="ECO:0000313" key="6">
    <source>
        <dbReference type="Proteomes" id="UP000001072"/>
    </source>
</evidence>
<dbReference type="VEuPathDB" id="FungiDB:MELLADRAFT_74693"/>
<dbReference type="InParanoid" id="F4RJK1"/>
<dbReference type="eggNOG" id="KOG2043">
    <property type="taxonomic scope" value="Eukaryota"/>
</dbReference>